<feature type="region of interest" description="Disordered" evidence="1">
    <location>
        <begin position="188"/>
        <end position="336"/>
    </location>
</feature>
<dbReference type="Proteomes" id="UP000092600">
    <property type="component" value="Unassembled WGS sequence"/>
</dbReference>
<feature type="compositionally biased region" description="Basic and acidic residues" evidence="1">
    <location>
        <begin position="231"/>
        <end position="244"/>
    </location>
</feature>
<gene>
    <name evidence="2" type="ORF">ACMD2_06416</name>
</gene>
<organism evidence="2 3">
    <name type="scientific">Ananas comosus</name>
    <name type="common">Pineapple</name>
    <name type="synonym">Ananas ananas</name>
    <dbReference type="NCBI Taxonomy" id="4615"/>
    <lineage>
        <taxon>Eukaryota</taxon>
        <taxon>Viridiplantae</taxon>
        <taxon>Streptophyta</taxon>
        <taxon>Embryophyta</taxon>
        <taxon>Tracheophyta</taxon>
        <taxon>Spermatophyta</taxon>
        <taxon>Magnoliopsida</taxon>
        <taxon>Liliopsida</taxon>
        <taxon>Poales</taxon>
        <taxon>Bromeliaceae</taxon>
        <taxon>Bromelioideae</taxon>
        <taxon>Ananas</taxon>
    </lineage>
</organism>
<feature type="region of interest" description="Disordered" evidence="1">
    <location>
        <begin position="1"/>
        <end position="29"/>
    </location>
</feature>
<keyword evidence="2" id="KW-0238">DNA-binding</keyword>
<dbReference type="AlphaFoldDB" id="A0A199VDT4"/>
<dbReference type="EMBL" id="LSRQ01002176">
    <property type="protein sequence ID" value="OAY75173.1"/>
    <property type="molecule type" value="Genomic_DNA"/>
</dbReference>
<accession>A0A199VDT4</accession>
<feature type="compositionally biased region" description="Low complexity" evidence="1">
    <location>
        <begin position="267"/>
        <end position="278"/>
    </location>
</feature>
<evidence type="ECO:0000313" key="2">
    <source>
        <dbReference type="EMBL" id="OAY75173.1"/>
    </source>
</evidence>
<dbReference type="PANTHER" id="PTHR35698:SF2">
    <property type="entry name" value="DNA-BINDING PROTEIN RHL1"/>
    <property type="match status" value="1"/>
</dbReference>
<proteinExistence type="predicted"/>
<dbReference type="GO" id="GO:0042023">
    <property type="term" value="P:DNA endoreduplication"/>
    <property type="evidence" value="ECO:0007669"/>
    <property type="project" value="InterPro"/>
</dbReference>
<dbReference type="STRING" id="4615.A0A199VDT4"/>
<feature type="region of interest" description="Disordered" evidence="1">
    <location>
        <begin position="348"/>
        <end position="434"/>
    </location>
</feature>
<comment type="caution">
    <text evidence="2">The sequence shown here is derived from an EMBL/GenBank/DDBJ whole genome shotgun (WGS) entry which is preliminary data.</text>
</comment>
<protein>
    <submittedName>
        <fullName evidence="2">DNA-binding protein RHL1</fullName>
    </submittedName>
</protein>
<feature type="compositionally biased region" description="Low complexity" evidence="1">
    <location>
        <begin position="355"/>
        <end position="365"/>
    </location>
</feature>
<feature type="compositionally biased region" description="Low complexity" evidence="1">
    <location>
        <begin position="380"/>
        <end position="390"/>
    </location>
</feature>
<sequence>MAKKKKLEEEEEEEEEEKPSRPSDHEAVERWRLRSVAFSNKLLCRGGAPPKPSFPLAPSPALAKLRGRDVVKRGQRKCRFLFSLPGHLAPLPGGGGGGRIGELAHLATRNPVLYLEFPQGRMKLFGTHVYPKNKYLTLQLTRSAKGVMCEDIFESLIVFSEAWWIGSKEENPEELRLEFPKNFNDGKPVADSDFKGGAGATSEEASGASNLGKDKVEPLSPDTDLNDTPEDSDHRAEKSTKDVGEAVSVRQSARTAGKNVKFSYAESSSGDDSITSDTEVAEVSAEKAKDFDKATTDLLTSDDAIVNKESVSTEKVEPSSSSLKPSGENLSNKKERLVQATLSTLFEKAADKGSKSGAKGSPGNKGLAGKRPRESRKQTAKQSQAKGAAKGESQSGRKKKGTGTPRKQNSQMMRWKISQAPPRTTAMRIGPHDTSKWRLDGCNIVYFRPSPCSDNCATQKENFVTLDEFSVEAAEPKEYQSVFSSRHMTASKNFKP</sequence>
<dbReference type="GO" id="GO:0003677">
    <property type="term" value="F:DNA binding"/>
    <property type="evidence" value="ECO:0007669"/>
    <property type="project" value="UniProtKB-KW"/>
</dbReference>
<feature type="compositionally biased region" description="Polar residues" evidence="1">
    <location>
        <begin position="318"/>
        <end position="330"/>
    </location>
</feature>
<dbReference type="InterPro" id="IPR038859">
    <property type="entry name" value="RHL1"/>
</dbReference>
<evidence type="ECO:0000256" key="1">
    <source>
        <dbReference type="SAM" id="MobiDB-lite"/>
    </source>
</evidence>
<dbReference type="PANTHER" id="PTHR35698">
    <property type="entry name" value="DNA-BINDING PROTEIN RHL1"/>
    <property type="match status" value="1"/>
</dbReference>
<reference evidence="2 3" key="1">
    <citation type="journal article" date="2016" name="DNA Res.">
        <title>The draft genome of MD-2 pineapple using hybrid error correction of long reads.</title>
        <authorList>
            <person name="Redwan R.M."/>
            <person name="Saidin A."/>
            <person name="Kumar S.V."/>
        </authorList>
    </citation>
    <scope>NUCLEOTIDE SEQUENCE [LARGE SCALE GENOMIC DNA]</scope>
    <source>
        <strain evidence="3">cv. MD2</strain>
        <tissue evidence="2">Leaf</tissue>
    </source>
</reference>
<feature type="compositionally biased region" description="Basic and acidic residues" evidence="1">
    <location>
        <begin position="284"/>
        <end position="295"/>
    </location>
</feature>
<feature type="compositionally biased region" description="Basic and acidic residues" evidence="1">
    <location>
        <begin position="18"/>
        <end position="29"/>
    </location>
</feature>
<feature type="compositionally biased region" description="Low complexity" evidence="1">
    <location>
        <begin position="200"/>
        <end position="209"/>
    </location>
</feature>
<evidence type="ECO:0000313" key="3">
    <source>
        <dbReference type="Proteomes" id="UP000092600"/>
    </source>
</evidence>
<name>A0A199VDT4_ANACO</name>